<dbReference type="PANTHER" id="PTHR22854:SF2">
    <property type="entry name" value="INDOLE-3-GLYCEROL-PHOSPHATE SYNTHASE"/>
    <property type="match status" value="1"/>
</dbReference>
<dbReference type="InterPro" id="IPR001240">
    <property type="entry name" value="PRAI_dom"/>
</dbReference>
<evidence type="ECO:0000256" key="11">
    <source>
        <dbReference type="ARBA" id="ARBA00023235"/>
    </source>
</evidence>
<evidence type="ECO:0000259" key="17">
    <source>
        <dbReference type="Pfam" id="PF00697"/>
    </source>
</evidence>
<dbReference type="Proteomes" id="UP000700059">
    <property type="component" value="Unassembled WGS sequence"/>
</dbReference>
<evidence type="ECO:0000256" key="13">
    <source>
        <dbReference type="ARBA" id="ARBA00023268"/>
    </source>
</evidence>
<evidence type="ECO:0000256" key="14">
    <source>
        <dbReference type="ARBA" id="ARBA00025592"/>
    </source>
</evidence>
<comment type="pathway">
    <text evidence="3 15">Amino-acid biosynthesis; L-tryptophan biosynthesis; L-tryptophan from chorismate: step 3/5.</text>
</comment>
<dbReference type="Pfam" id="PF00697">
    <property type="entry name" value="PRAI"/>
    <property type="match status" value="1"/>
</dbReference>
<evidence type="ECO:0000256" key="7">
    <source>
        <dbReference type="ARBA" id="ARBA00022605"/>
    </source>
</evidence>
<dbReference type="InterPro" id="IPR013785">
    <property type="entry name" value="Aldolase_TIM"/>
</dbReference>
<keyword evidence="13" id="KW-0511">Multifunctional enzyme</keyword>
<dbReference type="EC" id="5.3.1.24" evidence="15"/>
<keyword evidence="8" id="KW-0210">Decarboxylase</keyword>
<proteinExistence type="inferred from homology"/>
<feature type="domain" description="Indole-3-glycerol phosphate synthase" evidence="16">
    <location>
        <begin position="40"/>
        <end position="258"/>
    </location>
</feature>
<evidence type="ECO:0000259" key="16">
    <source>
        <dbReference type="Pfam" id="PF00218"/>
    </source>
</evidence>
<dbReference type="CDD" id="cd00331">
    <property type="entry name" value="IGPS"/>
    <property type="match status" value="1"/>
</dbReference>
<comment type="pathway">
    <text evidence="4">Amino-acid biosynthesis; L-tryptophan biosynthesis; L-tryptophan from chorismate: step 4/5.</text>
</comment>
<comment type="function">
    <text evidence="14">Bifunctional enzyme that catalyzes two sequential steps of tryptophan biosynthetic pathway. The first reaction is catalyzed by the isomerase, coded by the TrpF domain; the second reaction is catalyzed by the synthase, coded by the TrpC domain.</text>
</comment>
<dbReference type="EMBL" id="JAIGYQ010000003">
    <property type="protein sequence ID" value="MBX7490498.1"/>
    <property type="molecule type" value="Genomic_DNA"/>
</dbReference>
<keyword evidence="19" id="KW-1185">Reference proteome</keyword>
<evidence type="ECO:0000256" key="12">
    <source>
        <dbReference type="ARBA" id="ARBA00023239"/>
    </source>
</evidence>
<accession>A0ABS7JM77</accession>
<dbReference type="InterPro" id="IPR013798">
    <property type="entry name" value="Indole-3-glycerol_P_synth_dom"/>
</dbReference>
<evidence type="ECO:0000256" key="1">
    <source>
        <dbReference type="ARBA" id="ARBA00001164"/>
    </source>
</evidence>
<evidence type="ECO:0000256" key="8">
    <source>
        <dbReference type="ARBA" id="ARBA00022793"/>
    </source>
</evidence>
<dbReference type="SUPFAM" id="SSF51366">
    <property type="entry name" value="Ribulose-phoshate binding barrel"/>
    <property type="match status" value="2"/>
</dbReference>
<evidence type="ECO:0000256" key="4">
    <source>
        <dbReference type="ARBA" id="ARBA00004696"/>
    </source>
</evidence>
<dbReference type="InterPro" id="IPR011060">
    <property type="entry name" value="RibuloseP-bd_barrel"/>
</dbReference>
<evidence type="ECO:0000256" key="15">
    <source>
        <dbReference type="HAMAP-Rule" id="MF_00135"/>
    </source>
</evidence>
<reference evidence="18 19" key="1">
    <citation type="submission" date="2021-08" db="EMBL/GenBank/DDBJ databases">
        <title>Helicobacter spp. isolated from feces of Anatolian Ground Squirrel (Spermophilus xanthoprymnus) in Turkey.</title>
        <authorList>
            <person name="Aydin F."/>
            <person name="Abay S."/>
            <person name="Kayman T."/>
            <person name="Karakaya E."/>
            <person name="Saticioglu I.B."/>
        </authorList>
    </citation>
    <scope>NUCLEOTIDE SEQUENCE [LARGE SCALE GENOMIC DNA]</scope>
    <source>
        <strain evidence="18 19">Faydin-H70</strain>
    </source>
</reference>
<comment type="catalytic activity">
    <reaction evidence="1 15">
        <text>N-(5-phospho-beta-D-ribosyl)anthranilate = 1-(2-carboxyphenylamino)-1-deoxy-D-ribulose 5-phosphate</text>
        <dbReference type="Rhea" id="RHEA:21540"/>
        <dbReference type="ChEBI" id="CHEBI:18277"/>
        <dbReference type="ChEBI" id="CHEBI:58613"/>
        <dbReference type="EC" id="5.3.1.24"/>
    </reaction>
</comment>
<keyword evidence="12" id="KW-0456">Lyase</keyword>
<dbReference type="RefSeq" id="WP_221531759.1">
    <property type="nucleotide sequence ID" value="NZ_JAIGYP010000003.1"/>
</dbReference>
<comment type="similarity">
    <text evidence="15">Belongs to the TrpF family.</text>
</comment>
<evidence type="ECO:0000256" key="9">
    <source>
        <dbReference type="ARBA" id="ARBA00022822"/>
    </source>
</evidence>
<feature type="domain" description="N-(5'phosphoribosyl) anthranilate isomerase (PRAI)" evidence="17">
    <location>
        <begin position="309"/>
        <end position="496"/>
    </location>
</feature>
<dbReference type="GO" id="GO:0016853">
    <property type="term" value="F:isomerase activity"/>
    <property type="evidence" value="ECO:0007669"/>
    <property type="project" value="UniProtKB-KW"/>
</dbReference>
<keyword evidence="7 15" id="KW-0028">Amino-acid biosynthesis</keyword>
<comment type="catalytic activity">
    <reaction evidence="2">
        <text>1-(2-carboxyphenylamino)-1-deoxy-D-ribulose 5-phosphate + H(+) = (1S,2R)-1-C-(indol-3-yl)glycerol 3-phosphate + CO2 + H2O</text>
        <dbReference type="Rhea" id="RHEA:23476"/>
        <dbReference type="ChEBI" id="CHEBI:15377"/>
        <dbReference type="ChEBI" id="CHEBI:15378"/>
        <dbReference type="ChEBI" id="CHEBI:16526"/>
        <dbReference type="ChEBI" id="CHEBI:58613"/>
        <dbReference type="ChEBI" id="CHEBI:58866"/>
        <dbReference type="EC" id="4.1.1.48"/>
    </reaction>
</comment>
<comment type="similarity">
    <text evidence="5">In the N-terminal section; belongs to the TrpC family.</text>
</comment>
<evidence type="ECO:0000313" key="19">
    <source>
        <dbReference type="Proteomes" id="UP000700059"/>
    </source>
</evidence>
<dbReference type="InterPro" id="IPR045186">
    <property type="entry name" value="Indole-3-glycerol_P_synth"/>
</dbReference>
<comment type="similarity">
    <text evidence="6">In the C-terminal section; belongs to the TrpF family.</text>
</comment>
<evidence type="ECO:0000256" key="5">
    <source>
        <dbReference type="ARBA" id="ARBA00007902"/>
    </source>
</evidence>
<sequence length="505" mass="55367">MVLEATQQEVPTILQEILEKKKTHKIRQNKRLVPLNMPNLGQIFVIAEIKRASPSAGEIGEILEPSALAESYLQGGAGAISVLCESDYFHGDLEDLKAVKCAHSSACVLRKDFITEVAQIKESYDFGADMVLLIAAVFMGKNNANGGFARLLELYNASKTWNLMPLIEVHNVLELEFIAPLNAPLIGINSRNLHTFSIDKIRAYNLLDCIKSKTPKSKVIFESSLNCSFDGFVVGNLGFDGILCGSYLVQSQNPKQALITLKSAMQKGRNSTNVFYKNTFKLLDSTLGFIKICGITNAKDALMCAETLQELKQEGVEKVGALGFILEPKSPRFVESLEEILNALKDYPSVLKIAVIKDDVAQMQRALALYQNGYIDALQLHSVRSLSFGGVDLREADFSYYAVVNVESKKDLENESLRDLPSPFVLLDSKSALGGGSGECINIGVLESLQMQYLCIAGGVGVENIDALKHIGAKMLDINSSIEKCAGKKDKDKLQALKLKLKSYL</sequence>
<evidence type="ECO:0000256" key="2">
    <source>
        <dbReference type="ARBA" id="ARBA00001633"/>
    </source>
</evidence>
<dbReference type="Pfam" id="PF00218">
    <property type="entry name" value="IGPS"/>
    <property type="match status" value="1"/>
</dbReference>
<keyword evidence="10 15" id="KW-0057">Aromatic amino acid biosynthesis</keyword>
<organism evidence="18 19">
    <name type="scientific">Helicobacter turcicus</name>
    <dbReference type="NCBI Taxonomy" id="2867412"/>
    <lineage>
        <taxon>Bacteria</taxon>
        <taxon>Pseudomonadati</taxon>
        <taxon>Campylobacterota</taxon>
        <taxon>Epsilonproteobacteria</taxon>
        <taxon>Campylobacterales</taxon>
        <taxon>Helicobacteraceae</taxon>
        <taxon>Helicobacter</taxon>
    </lineage>
</organism>
<gene>
    <name evidence="15" type="primary">trpF</name>
    <name evidence="18" type="ORF">K4G57_03315</name>
</gene>
<dbReference type="PANTHER" id="PTHR22854">
    <property type="entry name" value="TRYPTOPHAN BIOSYNTHESIS PROTEIN"/>
    <property type="match status" value="1"/>
</dbReference>
<dbReference type="CDD" id="cd00405">
    <property type="entry name" value="PRAI"/>
    <property type="match status" value="1"/>
</dbReference>
<comment type="caution">
    <text evidence="18">The sequence shown here is derived from an EMBL/GenBank/DDBJ whole genome shotgun (WGS) entry which is preliminary data.</text>
</comment>
<protein>
    <recommendedName>
        <fullName evidence="15">N-(5'-phosphoribosyl)anthranilate isomerase</fullName>
        <shortName evidence="15">PRAI</shortName>
        <ecNumber evidence="15">5.3.1.24</ecNumber>
    </recommendedName>
</protein>
<keyword evidence="9 15" id="KW-0822">Tryptophan biosynthesis</keyword>
<dbReference type="Gene3D" id="3.20.20.70">
    <property type="entry name" value="Aldolase class I"/>
    <property type="match status" value="2"/>
</dbReference>
<keyword evidence="11 15" id="KW-0413">Isomerase</keyword>
<evidence type="ECO:0000256" key="3">
    <source>
        <dbReference type="ARBA" id="ARBA00004664"/>
    </source>
</evidence>
<evidence type="ECO:0000256" key="10">
    <source>
        <dbReference type="ARBA" id="ARBA00023141"/>
    </source>
</evidence>
<evidence type="ECO:0000256" key="6">
    <source>
        <dbReference type="ARBA" id="ARBA00009847"/>
    </source>
</evidence>
<dbReference type="HAMAP" id="MF_00135">
    <property type="entry name" value="PRAI"/>
    <property type="match status" value="1"/>
</dbReference>
<dbReference type="InterPro" id="IPR001468">
    <property type="entry name" value="Indole-3-GlycerolPSynthase_CS"/>
</dbReference>
<dbReference type="PROSITE" id="PS00614">
    <property type="entry name" value="IGPS"/>
    <property type="match status" value="1"/>
</dbReference>
<evidence type="ECO:0000313" key="18">
    <source>
        <dbReference type="EMBL" id="MBX7490498.1"/>
    </source>
</evidence>
<name>A0ABS7JM77_9HELI</name>